<dbReference type="PROSITE" id="PS50815">
    <property type="entry name" value="HORMA"/>
    <property type="match status" value="1"/>
</dbReference>
<dbReference type="GO" id="GO:0003677">
    <property type="term" value="F:DNA binding"/>
    <property type="evidence" value="ECO:0007669"/>
    <property type="project" value="UniProtKB-KW"/>
</dbReference>
<dbReference type="InterPro" id="IPR036570">
    <property type="entry name" value="HORMA_dom_sf"/>
</dbReference>
<dbReference type="SUPFAM" id="SSF56019">
    <property type="entry name" value="The spindle assembly checkpoint protein mad2"/>
    <property type="match status" value="1"/>
</dbReference>
<keyword evidence="5" id="KW-1185">Reference proteome</keyword>
<feature type="domain" description="HORMA" evidence="3">
    <location>
        <begin position="20"/>
        <end position="272"/>
    </location>
</feature>
<feature type="compositionally biased region" description="Polar residues" evidence="2">
    <location>
        <begin position="234"/>
        <end position="243"/>
    </location>
</feature>
<dbReference type="PANTHER" id="PTHR11842">
    <property type="entry name" value="MITOTIC SPINDLE ASSEMBLY CHECKPOINT PROTEIN MAD2"/>
    <property type="match status" value="1"/>
</dbReference>
<evidence type="ECO:0000256" key="2">
    <source>
        <dbReference type="SAM" id="MobiDB-lite"/>
    </source>
</evidence>
<dbReference type="Pfam" id="PF02301">
    <property type="entry name" value="HORMA"/>
    <property type="match status" value="1"/>
</dbReference>
<dbReference type="Gene3D" id="3.30.900.10">
    <property type="entry name" value="HORMA domain"/>
    <property type="match status" value="1"/>
</dbReference>
<dbReference type="EMBL" id="JAULSU010000004">
    <property type="protein sequence ID" value="KAK0620234.1"/>
    <property type="molecule type" value="Genomic_DNA"/>
</dbReference>
<reference evidence="4" key="1">
    <citation type="submission" date="2023-06" db="EMBL/GenBank/DDBJ databases">
        <title>Genome-scale phylogeny and comparative genomics of the fungal order Sordariales.</title>
        <authorList>
            <consortium name="Lawrence Berkeley National Laboratory"/>
            <person name="Hensen N."/>
            <person name="Bonometti L."/>
            <person name="Westerberg I."/>
            <person name="Brannstrom I.O."/>
            <person name="Guillou S."/>
            <person name="Cros-Aarteil S."/>
            <person name="Calhoun S."/>
            <person name="Haridas S."/>
            <person name="Kuo A."/>
            <person name="Mondo S."/>
            <person name="Pangilinan J."/>
            <person name="Riley R."/>
            <person name="Labutti K."/>
            <person name="Andreopoulos B."/>
            <person name="Lipzen A."/>
            <person name="Chen C."/>
            <person name="Yanf M."/>
            <person name="Daum C."/>
            <person name="Ng V."/>
            <person name="Clum A."/>
            <person name="Steindorff A."/>
            <person name="Ohm R."/>
            <person name="Martin F."/>
            <person name="Silar P."/>
            <person name="Natvig D."/>
            <person name="Lalanne C."/>
            <person name="Gautier V."/>
            <person name="Ament-Velasquez S.L."/>
            <person name="Kruys A."/>
            <person name="Hutchinson M.I."/>
            <person name="Powell A.J."/>
            <person name="Barry K."/>
            <person name="Miller A.N."/>
            <person name="Grigoriev I.V."/>
            <person name="Debuchy R."/>
            <person name="Gladieux P."/>
            <person name="Thoren M.H."/>
            <person name="Johannesson H."/>
        </authorList>
    </citation>
    <scope>NUCLEOTIDE SEQUENCE</scope>
    <source>
        <strain evidence="4">CBS 606.72</strain>
    </source>
</reference>
<evidence type="ECO:0000259" key="3">
    <source>
        <dbReference type="PROSITE" id="PS50815"/>
    </source>
</evidence>
<evidence type="ECO:0000313" key="5">
    <source>
        <dbReference type="Proteomes" id="UP001175000"/>
    </source>
</evidence>
<feature type="region of interest" description="Disordered" evidence="2">
    <location>
        <begin position="227"/>
        <end position="257"/>
    </location>
</feature>
<proteinExistence type="inferred from homology"/>
<protein>
    <submittedName>
        <fullName evidence="4">DNA-binding protein</fullName>
    </submittedName>
</protein>
<accession>A0AA39WRG4</accession>
<keyword evidence="4" id="KW-0238">DNA-binding</keyword>
<sequence length="295" mass="32556">MPPRHHQVVTPALIPLDQAHPLLSNFSSFLTVAIHNLLFYRGIYPATTFLSTRAYNLPVHQNRHPKVCTWITDAVTSVNNQLISGHVSRIVIVLHAPLSGLPEPSSPTLSQSQTYLKPLPPPGAVLERWLFDVSRFPAWPHKPKESSVKAMSDYGRMLGKEAKIEESREKHVADTSVNWTDVNEQLRGVLRRMAITAEKMDALPEGCTFTVAVELREAGLAPIGHPQAWIPSEPNLQPASKSRSAPGEDVGGAKTTPIRSVQAGPLFFECWVEEGKAKEGFLSPEPVPYSQESEL</sequence>
<evidence type="ECO:0000313" key="4">
    <source>
        <dbReference type="EMBL" id="KAK0620234.1"/>
    </source>
</evidence>
<dbReference type="Proteomes" id="UP001175000">
    <property type="component" value="Unassembled WGS sequence"/>
</dbReference>
<dbReference type="PANTHER" id="PTHR11842:SF10">
    <property type="entry name" value="MITOTIC SPINDLE ASSEMBLY CHECKPOINT PROTEIN MAD2B"/>
    <property type="match status" value="1"/>
</dbReference>
<organism evidence="4 5">
    <name type="scientific">Immersiella caudata</name>
    <dbReference type="NCBI Taxonomy" id="314043"/>
    <lineage>
        <taxon>Eukaryota</taxon>
        <taxon>Fungi</taxon>
        <taxon>Dikarya</taxon>
        <taxon>Ascomycota</taxon>
        <taxon>Pezizomycotina</taxon>
        <taxon>Sordariomycetes</taxon>
        <taxon>Sordariomycetidae</taxon>
        <taxon>Sordariales</taxon>
        <taxon>Lasiosphaeriaceae</taxon>
        <taxon>Immersiella</taxon>
    </lineage>
</organism>
<comment type="caution">
    <text evidence="4">The sequence shown here is derived from an EMBL/GenBank/DDBJ whole genome shotgun (WGS) entry which is preliminary data.</text>
</comment>
<name>A0AA39WRG4_9PEZI</name>
<dbReference type="AlphaFoldDB" id="A0AA39WRG4"/>
<dbReference type="InterPro" id="IPR003511">
    <property type="entry name" value="HORMA_dom"/>
</dbReference>
<dbReference type="GO" id="GO:0016035">
    <property type="term" value="C:zeta DNA polymerase complex"/>
    <property type="evidence" value="ECO:0007669"/>
    <property type="project" value="TreeGrafter"/>
</dbReference>
<comment type="similarity">
    <text evidence="1">Belongs to the MAD2 family.</text>
</comment>
<dbReference type="InterPro" id="IPR045091">
    <property type="entry name" value="Mad2-like"/>
</dbReference>
<gene>
    <name evidence="4" type="ORF">B0T14DRAFT_429596</name>
</gene>
<evidence type="ECO:0000256" key="1">
    <source>
        <dbReference type="ARBA" id="ARBA00010348"/>
    </source>
</evidence>